<organism evidence="7 8">
    <name type="scientific">Blepharisma stoltei</name>
    <dbReference type="NCBI Taxonomy" id="1481888"/>
    <lineage>
        <taxon>Eukaryota</taxon>
        <taxon>Sar</taxon>
        <taxon>Alveolata</taxon>
        <taxon>Ciliophora</taxon>
        <taxon>Postciliodesmatophora</taxon>
        <taxon>Heterotrichea</taxon>
        <taxon>Heterotrichida</taxon>
        <taxon>Blepharismidae</taxon>
        <taxon>Blepharisma</taxon>
    </lineage>
</organism>
<evidence type="ECO:0000259" key="6">
    <source>
        <dbReference type="PROSITE" id="PS51767"/>
    </source>
</evidence>
<gene>
    <name evidence="7" type="ORF">BSTOLATCC_MIC27147</name>
</gene>
<dbReference type="PROSITE" id="PS51767">
    <property type="entry name" value="PEPTIDASE_A1"/>
    <property type="match status" value="1"/>
</dbReference>
<evidence type="ECO:0000313" key="8">
    <source>
        <dbReference type="Proteomes" id="UP001162131"/>
    </source>
</evidence>
<comment type="caution">
    <text evidence="7">The sequence shown here is derived from an EMBL/GenBank/DDBJ whole genome shotgun (WGS) entry which is preliminary data.</text>
</comment>
<dbReference type="AlphaFoldDB" id="A0AAU9J366"/>
<name>A0AAU9J366_9CILI</name>
<accession>A0AAU9J366</accession>
<proteinExistence type="inferred from homology"/>
<dbReference type="PANTHER" id="PTHR47966">
    <property type="entry name" value="BETA-SITE APP-CLEAVING ENZYME, ISOFORM A-RELATED"/>
    <property type="match status" value="1"/>
</dbReference>
<keyword evidence="5" id="KW-1015">Disulfide bond</keyword>
<dbReference type="Gene3D" id="2.40.70.10">
    <property type="entry name" value="Acid Proteases"/>
    <property type="match status" value="1"/>
</dbReference>
<evidence type="ECO:0000256" key="3">
    <source>
        <dbReference type="ARBA" id="ARBA00022750"/>
    </source>
</evidence>
<dbReference type="Proteomes" id="UP001162131">
    <property type="component" value="Unassembled WGS sequence"/>
</dbReference>
<dbReference type="Pfam" id="PF00026">
    <property type="entry name" value="Asp"/>
    <property type="match status" value="1"/>
</dbReference>
<feature type="domain" description="Peptidase A1" evidence="6">
    <location>
        <begin position="1"/>
        <end position="160"/>
    </location>
</feature>
<keyword evidence="4" id="KW-0378">Hydrolase</keyword>
<dbReference type="PANTHER" id="PTHR47966:SF51">
    <property type="entry name" value="BETA-SITE APP-CLEAVING ENZYME, ISOFORM A-RELATED"/>
    <property type="match status" value="1"/>
</dbReference>
<evidence type="ECO:0000256" key="1">
    <source>
        <dbReference type="ARBA" id="ARBA00007447"/>
    </source>
</evidence>
<evidence type="ECO:0000313" key="7">
    <source>
        <dbReference type="EMBL" id="CAG9320676.1"/>
    </source>
</evidence>
<protein>
    <recommendedName>
        <fullName evidence="6">Peptidase A1 domain-containing protein</fullName>
    </recommendedName>
</protein>
<dbReference type="GO" id="GO:0006508">
    <property type="term" value="P:proteolysis"/>
    <property type="evidence" value="ECO:0007669"/>
    <property type="project" value="UniProtKB-KW"/>
</dbReference>
<keyword evidence="3" id="KW-0064">Aspartyl protease</keyword>
<dbReference type="InterPro" id="IPR001461">
    <property type="entry name" value="Aspartic_peptidase_A1"/>
</dbReference>
<sequence>MLIIDGYDISKYAAESQFTFLNVANSDGFWELDSDCVVFGQKSFAGGSKARISPGTSYILGPIDAISGILKLLEANYTCSADNLGQLNCNCNENYPDFVFQLSGVQFKIKSAGYLQKVDEYCHPTFGYSTVTNTWILGDTFLRRFYTLYDKAKRSQLYIKLC</sequence>
<feature type="disulfide bond" evidence="5">
    <location>
        <begin position="89"/>
        <end position="122"/>
    </location>
</feature>
<dbReference type="SUPFAM" id="SSF50630">
    <property type="entry name" value="Acid proteases"/>
    <property type="match status" value="1"/>
</dbReference>
<evidence type="ECO:0000256" key="4">
    <source>
        <dbReference type="ARBA" id="ARBA00022801"/>
    </source>
</evidence>
<dbReference type="EMBL" id="CAJZBQ010000026">
    <property type="protein sequence ID" value="CAG9320676.1"/>
    <property type="molecule type" value="Genomic_DNA"/>
</dbReference>
<evidence type="ECO:0000256" key="5">
    <source>
        <dbReference type="PIRSR" id="PIRSR601461-2"/>
    </source>
</evidence>
<dbReference type="InterPro" id="IPR021109">
    <property type="entry name" value="Peptidase_aspartic_dom_sf"/>
</dbReference>
<evidence type="ECO:0000256" key="2">
    <source>
        <dbReference type="ARBA" id="ARBA00022670"/>
    </source>
</evidence>
<dbReference type="InterPro" id="IPR033121">
    <property type="entry name" value="PEPTIDASE_A1"/>
</dbReference>
<keyword evidence="8" id="KW-1185">Reference proteome</keyword>
<keyword evidence="2" id="KW-0645">Protease</keyword>
<dbReference type="GO" id="GO:0004190">
    <property type="term" value="F:aspartic-type endopeptidase activity"/>
    <property type="evidence" value="ECO:0007669"/>
    <property type="project" value="UniProtKB-KW"/>
</dbReference>
<dbReference type="PRINTS" id="PR00792">
    <property type="entry name" value="PEPSIN"/>
</dbReference>
<comment type="similarity">
    <text evidence="1">Belongs to the peptidase A1 family.</text>
</comment>
<reference evidence="7" key="1">
    <citation type="submission" date="2021-09" db="EMBL/GenBank/DDBJ databases">
        <authorList>
            <consortium name="AG Swart"/>
            <person name="Singh M."/>
            <person name="Singh A."/>
            <person name="Seah K."/>
            <person name="Emmerich C."/>
        </authorList>
    </citation>
    <scope>NUCLEOTIDE SEQUENCE</scope>
    <source>
        <strain evidence="7">ATCC30299</strain>
    </source>
</reference>